<feature type="transmembrane region" description="Helical" evidence="1">
    <location>
        <begin position="53"/>
        <end position="72"/>
    </location>
</feature>
<dbReference type="Proteomes" id="UP000294919">
    <property type="component" value="Unassembled WGS sequence"/>
</dbReference>
<dbReference type="EMBL" id="SLWV01000063">
    <property type="protein sequence ID" value="TCO67587.1"/>
    <property type="molecule type" value="Genomic_DNA"/>
</dbReference>
<organism evidence="2 3">
    <name type="scientific">Marinisporobacter balticus</name>
    <dbReference type="NCBI Taxonomy" id="2018667"/>
    <lineage>
        <taxon>Bacteria</taxon>
        <taxon>Bacillati</taxon>
        <taxon>Bacillota</taxon>
        <taxon>Clostridia</taxon>
        <taxon>Peptostreptococcales</taxon>
        <taxon>Thermotaleaceae</taxon>
        <taxon>Marinisporobacter</taxon>
    </lineage>
</organism>
<keyword evidence="1" id="KW-0812">Transmembrane</keyword>
<dbReference type="RefSeq" id="WP_132248479.1">
    <property type="nucleotide sequence ID" value="NZ_SLWV01000063.1"/>
</dbReference>
<evidence type="ECO:0000256" key="1">
    <source>
        <dbReference type="SAM" id="Phobius"/>
    </source>
</evidence>
<reference evidence="2 3" key="1">
    <citation type="submission" date="2019-03" db="EMBL/GenBank/DDBJ databases">
        <title>Genomic Encyclopedia of Type Strains, Phase IV (KMG-IV): sequencing the most valuable type-strain genomes for metagenomic binning, comparative biology and taxonomic classification.</title>
        <authorList>
            <person name="Goeker M."/>
        </authorList>
    </citation>
    <scope>NUCLEOTIDE SEQUENCE [LARGE SCALE GENOMIC DNA]</scope>
    <source>
        <strain evidence="2 3">DSM 102940</strain>
    </source>
</reference>
<keyword evidence="1" id="KW-0472">Membrane</keyword>
<comment type="caution">
    <text evidence="2">The sequence shown here is derived from an EMBL/GenBank/DDBJ whole genome shotgun (WGS) entry which is preliminary data.</text>
</comment>
<keyword evidence="1" id="KW-1133">Transmembrane helix</keyword>
<dbReference type="OrthoDB" id="384721at2"/>
<name>A0A4R2K6U9_9FIRM</name>
<evidence type="ECO:0000313" key="3">
    <source>
        <dbReference type="Proteomes" id="UP000294919"/>
    </source>
</evidence>
<protein>
    <submittedName>
        <fullName evidence="2">Uncharacterized protein</fullName>
    </submittedName>
</protein>
<evidence type="ECO:0000313" key="2">
    <source>
        <dbReference type="EMBL" id="TCO67587.1"/>
    </source>
</evidence>
<proteinExistence type="predicted"/>
<accession>A0A4R2K6U9</accession>
<gene>
    <name evidence="2" type="ORF">EV214_1633</name>
</gene>
<sequence length="92" mass="10897">MDVQRESVVFYDWTLDKTNNGRGEIRNNTLERIRKVHGFRSNHRMLLPFVSRFILRLGFFPSSIISCSLTLITKLWNKLSNSFDLAIFLKIY</sequence>
<keyword evidence="3" id="KW-1185">Reference proteome</keyword>
<dbReference type="AlphaFoldDB" id="A0A4R2K6U9"/>